<dbReference type="GO" id="GO:0005829">
    <property type="term" value="C:cytosol"/>
    <property type="evidence" value="ECO:0007669"/>
    <property type="project" value="UniProtKB-SubCell"/>
</dbReference>
<name>A0A811KBB7_9BILA</name>
<dbReference type="GO" id="GO:0003743">
    <property type="term" value="F:translation initiation factor activity"/>
    <property type="evidence" value="ECO:0007669"/>
    <property type="project" value="UniProtKB-KW"/>
</dbReference>
<comment type="subcellular location">
    <subcellularLocation>
        <location evidence="1">Cytoplasm</location>
        <location evidence="1">Cytosol</location>
    </subcellularLocation>
</comment>
<dbReference type="AlphaFoldDB" id="A0A811KBB7"/>
<evidence type="ECO:0000256" key="5">
    <source>
        <dbReference type="ARBA" id="ARBA00022917"/>
    </source>
</evidence>
<evidence type="ECO:0000313" key="11">
    <source>
        <dbReference type="Proteomes" id="UP000614601"/>
    </source>
</evidence>
<evidence type="ECO:0000256" key="6">
    <source>
        <dbReference type="ARBA" id="ARBA00044122"/>
    </source>
</evidence>
<dbReference type="InterPro" id="IPR037171">
    <property type="entry name" value="NagB/RpiA_transferase-like"/>
</dbReference>
<dbReference type="Gene3D" id="3.40.50.10470">
    <property type="entry name" value="Translation initiation factor eif-2b, domain 2"/>
    <property type="match status" value="1"/>
</dbReference>
<evidence type="ECO:0000256" key="4">
    <source>
        <dbReference type="ARBA" id="ARBA00022540"/>
    </source>
</evidence>
<dbReference type="EMBL" id="CAJFCW020000002">
    <property type="protein sequence ID" value="CAG9097550.1"/>
    <property type="molecule type" value="Genomic_DNA"/>
</dbReference>
<evidence type="ECO:0000256" key="1">
    <source>
        <dbReference type="ARBA" id="ARBA00004514"/>
    </source>
</evidence>
<organism evidence="10 11">
    <name type="scientific">Bursaphelenchus okinawaensis</name>
    <dbReference type="NCBI Taxonomy" id="465554"/>
    <lineage>
        <taxon>Eukaryota</taxon>
        <taxon>Metazoa</taxon>
        <taxon>Ecdysozoa</taxon>
        <taxon>Nematoda</taxon>
        <taxon>Chromadorea</taxon>
        <taxon>Rhabditida</taxon>
        <taxon>Tylenchina</taxon>
        <taxon>Tylenchomorpha</taxon>
        <taxon>Aphelenchoidea</taxon>
        <taxon>Aphelenchoididae</taxon>
        <taxon>Bursaphelenchus</taxon>
    </lineage>
</organism>
<dbReference type="Pfam" id="PF01008">
    <property type="entry name" value="IF-2B"/>
    <property type="match status" value="2"/>
</dbReference>
<protein>
    <recommendedName>
        <fullName evidence="6">Translation initiation factor eIF2B subunit beta</fullName>
    </recommendedName>
    <alternativeName>
        <fullName evidence="7">eIF2B GDP-GTP exchange factor subunit beta</fullName>
    </alternativeName>
</protein>
<proteinExistence type="inferred from homology"/>
<keyword evidence="4" id="KW-0396">Initiation factor</keyword>
<dbReference type="Proteomes" id="UP000783686">
    <property type="component" value="Unassembled WGS sequence"/>
</dbReference>
<gene>
    <name evidence="10" type="ORF">BOKJ2_LOCUS4576</name>
</gene>
<evidence type="ECO:0000256" key="3">
    <source>
        <dbReference type="ARBA" id="ARBA00022490"/>
    </source>
</evidence>
<dbReference type="InterPro" id="IPR042529">
    <property type="entry name" value="IF_2B-like_C"/>
</dbReference>
<keyword evidence="3" id="KW-0963">Cytoplasm</keyword>
<dbReference type="GO" id="GO:0005851">
    <property type="term" value="C:eukaryotic translation initiation factor 2B complex"/>
    <property type="evidence" value="ECO:0007669"/>
    <property type="project" value="TreeGrafter"/>
</dbReference>
<evidence type="ECO:0000256" key="9">
    <source>
        <dbReference type="RuleBase" id="RU003814"/>
    </source>
</evidence>
<dbReference type="OrthoDB" id="269919at2759"/>
<evidence type="ECO:0000256" key="8">
    <source>
        <dbReference type="ARBA" id="ARBA00046432"/>
    </source>
</evidence>
<comment type="caution">
    <text evidence="10">The sequence shown here is derived from an EMBL/GenBank/DDBJ whole genome shotgun (WGS) entry which is preliminary data.</text>
</comment>
<keyword evidence="5" id="KW-0648">Protein biosynthesis</keyword>
<reference evidence="10" key="1">
    <citation type="submission" date="2020-09" db="EMBL/GenBank/DDBJ databases">
        <authorList>
            <person name="Kikuchi T."/>
        </authorList>
    </citation>
    <scope>NUCLEOTIDE SEQUENCE</scope>
    <source>
        <strain evidence="10">SH1</strain>
    </source>
</reference>
<dbReference type="SUPFAM" id="SSF100950">
    <property type="entry name" value="NagB/RpiA/CoA transferase-like"/>
    <property type="match status" value="1"/>
</dbReference>
<comment type="similarity">
    <text evidence="2 9">Belongs to the eIF-2B alpha/beta/delta subunits family.</text>
</comment>
<keyword evidence="11" id="KW-1185">Reference proteome</keyword>
<dbReference type="Proteomes" id="UP000614601">
    <property type="component" value="Unassembled WGS sequence"/>
</dbReference>
<evidence type="ECO:0000256" key="7">
    <source>
        <dbReference type="ARBA" id="ARBA00044228"/>
    </source>
</evidence>
<dbReference type="InterPro" id="IPR051855">
    <property type="entry name" value="eIF2B_beta_subunit"/>
</dbReference>
<dbReference type="InterPro" id="IPR000649">
    <property type="entry name" value="IF-2B-related"/>
</dbReference>
<evidence type="ECO:0000313" key="10">
    <source>
        <dbReference type="EMBL" id="CAD5212775.1"/>
    </source>
</evidence>
<evidence type="ECO:0000256" key="2">
    <source>
        <dbReference type="ARBA" id="ARBA00007251"/>
    </source>
</evidence>
<accession>A0A811KBB7</accession>
<sequence>MTIDNKIVAVRNKALALYRTNFAERLGSHLLAGQTALIFRDFADVGTYKSVGDLLKYFQEEGAYLCSLYPSEFVLRNILCAALKIVREEAQRLASGNDDLNSFDSLTKLWIDPKNSRLNVNNDELRRGVMSSLEEFSSEMKSTRREIANQAVNHILPTDTVLTYQFSASSTLNAFFEKSKCCILSVDDKKLIAEPNVKANFTPMEDVLTVMTQVTRVVLSAVAVLPDGSCVLPAGSLPICLAAERHSVPVLVIGAFYKFTPIFLPNVDDFNATTNPAGALGDEHELLERPNFSVRNPLFDHIPSKLVTLYVTQSSAVSPPHVYRLLGEFYHHEDLYHFKRDDFQIQISDELSKFLKK</sequence>
<comment type="subunit">
    <text evidence="8">Component of the translation initiation factor 2B (eIF2B) complex which is a heterodecamer of two sets of five different subunits: alpha, beta, gamma, delta and epsilon. Subunits alpha, beta and delta comprise a regulatory subcomplex and subunits epsilon and gamma comprise a catalytic subcomplex. Within the complex, the hexameric regulatory complex resides at the center, with the two heterodimeric catalytic subcomplexes bound on opposite sides.</text>
</comment>
<dbReference type="GO" id="GO:0005085">
    <property type="term" value="F:guanyl-nucleotide exchange factor activity"/>
    <property type="evidence" value="ECO:0007669"/>
    <property type="project" value="TreeGrafter"/>
</dbReference>
<dbReference type="PANTHER" id="PTHR45859">
    <property type="entry name" value="TRANSLATION INITIATION FACTOR EIF-2B SUBUNIT BETA"/>
    <property type="match status" value="1"/>
</dbReference>
<dbReference type="PANTHER" id="PTHR45859:SF1">
    <property type="entry name" value="TRANSLATION INITIATION FACTOR EIF-2B SUBUNIT BETA"/>
    <property type="match status" value="1"/>
</dbReference>
<dbReference type="EMBL" id="CAJFDH010000002">
    <property type="protein sequence ID" value="CAD5212775.1"/>
    <property type="molecule type" value="Genomic_DNA"/>
</dbReference>